<proteinExistence type="predicted"/>
<dbReference type="AlphaFoldDB" id="A0A732IE54"/>
<evidence type="ECO:0008006" key="2">
    <source>
        <dbReference type="Google" id="ProtNLM"/>
    </source>
</evidence>
<organism evidence="1">
    <name type="scientific">Salmonella enteritidis</name>
    <dbReference type="NCBI Taxonomy" id="149539"/>
    <lineage>
        <taxon>Bacteria</taxon>
        <taxon>Pseudomonadati</taxon>
        <taxon>Pseudomonadota</taxon>
        <taxon>Gammaproteobacteria</taxon>
        <taxon>Enterobacterales</taxon>
        <taxon>Enterobacteriaceae</taxon>
        <taxon>Salmonella</taxon>
    </lineage>
</organism>
<evidence type="ECO:0000313" key="1">
    <source>
        <dbReference type="EMBL" id="HAE5072152.1"/>
    </source>
</evidence>
<reference evidence="1" key="1">
    <citation type="journal article" date="2018" name="Genome Biol.">
        <title>SKESA: strategic k-mer extension for scrupulous assemblies.</title>
        <authorList>
            <person name="Souvorov A."/>
            <person name="Agarwala R."/>
            <person name="Lipman D.J."/>
        </authorList>
    </citation>
    <scope>NUCLEOTIDE SEQUENCE</scope>
    <source>
        <strain evidence="1">H9558</strain>
    </source>
</reference>
<gene>
    <name evidence="1" type="ORF">G4G55_002382</name>
</gene>
<comment type="caution">
    <text evidence="1">The sequence shown here is derived from an EMBL/GenBank/DDBJ whole genome shotgun (WGS) entry which is preliminary data.</text>
</comment>
<dbReference type="EMBL" id="DAASDO010000007">
    <property type="protein sequence ID" value="HAE5072152.1"/>
    <property type="molecule type" value="Genomic_DNA"/>
</dbReference>
<name>A0A732IE54_SALEN</name>
<dbReference type="RefSeq" id="WP_143547464.1">
    <property type="nucleotide sequence ID" value="NZ_LYYP01000098.1"/>
</dbReference>
<accession>A0A732IE54</accession>
<reference evidence="1" key="2">
    <citation type="submission" date="2018-07" db="EMBL/GenBank/DDBJ databases">
        <authorList>
            <consortium name="NCBI Pathogen Detection Project"/>
        </authorList>
    </citation>
    <scope>NUCLEOTIDE SEQUENCE</scope>
    <source>
        <strain evidence="1">H9558</strain>
    </source>
</reference>
<dbReference type="Gene3D" id="1.10.30.50">
    <property type="match status" value="1"/>
</dbReference>
<protein>
    <recommendedName>
        <fullName evidence="2">HNH endonuclease</fullName>
    </recommendedName>
</protein>
<sequence>MRKISYPRIDCHDVYLTCLQSVANTEQGRGYKIKLTAISPLVKAEWDAYEDRTGSTDLHLFQFCAHGNKNQRIINDVTKHELMTLYTEYMVKGRESARNIYDILRSSSNGLCPLCGIGFVSTLDHYLPKARYPVFSVNPKNLIPACDTCNKGKGSSTYSTKESQPLNPYFSSDIFYTQDWLKARVIKSRPLSFEFYVDPPDDWSPVDKQRVRNHFTDFNIGEKYSIHASLFLDSINSIINMIRSSGGTPELVSEQFRNSANNEMNNTLLRAMYFSVSADLEICGGEFL</sequence>